<dbReference type="Pfam" id="PF07875">
    <property type="entry name" value="Coat_F"/>
    <property type="match status" value="1"/>
</dbReference>
<dbReference type="CDD" id="cd00657">
    <property type="entry name" value="Ferritin_like"/>
    <property type="match status" value="1"/>
</dbReference>
<dbReference type="SUPFAM" id="SSF47240">
    <property type="entry name" value="Ferritin-like"/>
    <property type="match status" value="1"/>
</dbReference>
<dbReference type="InterPro" id="IPR009078">
    <property type="entry name" value="Ferritin-like_SF"/>
</dbReference>
<dbReference type="Proteomes" id="UP000657177">
    <property type="component" value="Unassembled WGS sequence"/>
</dbReference>
<proteinExistence type="predicted"/>
<dbReference type="InterPro" id="IPR012347">
    <property type="entry name" value="Ferritin-like"/>
</dbReference>
<keyword evidence="2" id="KW-0946">Virion</keyword>
<keyword evidence="2" id="KW-0167">Capsid protein</keyword>
<feature type="compositionally biased region" description="Low complexity" evidence="1">
    <location>
        <begin position="66"/>
        <end position="109"/>
    </location>
</feature>
<dbReference type="RefSeq" id="WP_181339910.1">
    <property type="nucleotide sequence ID" value="NZ_JAAKDE010000015.1"/>
</dbReference>
<accession>A0A8J6LJ52</accession>
<evidence type="ECO:0000313" key="2">
    <source>
        <dbReference type="EMBL" id="MBA2133441.1"/>
    </source>
</evidence>
<evidence type="ECO:0000313" key="3">
    <source>
        <dbReference type="Proteomes" id="UP000657177"/>
    </source>
</evidence>
<reference evidence="2" key="1">
    <citation type="submission" date="2020-06" db="EMBL/GenBank/DDBJ databases">
        <title>Novel chitinolytic bacterium.</title>
        <authorList>
            <person name="Ungkulpasvich U."/>
            <person name="Kosugi A."/>
            <person name="Uke A."/>
        </authorList>
    </citation>
    <scope>NUCLEOTIDE SEQUENCE</scope>
    <source>
        <strain evidence="2">UUS1-1</strain>
    </source>
</reference>
<protein>
    <submittedName>
        <fullName evidence="2">Spore coat protein</fullName>
    </submittedName>
</protein>
<dbReference type="InterPro" id="IPR012851">
    <property type="entry name" value="Spore_coat_CotF-like"/>
</dbReference>
<dbReference type="EMBL" id="JAAKDE010000015">
    <property type="protein sequence ID" value="MBA2133441.1"/>
    <property type="molecule type" value="Genomic_DNA"/>
</dbReference>
<gene>
    <name evidence="2" type="ORF">G5B42_07795</name>
</gene>
<sequence>MSLKLTNKERMLLQDQKSHEEICIQKYNDYANMASDPQLKALFQQNAQTEQEHLNTINQLLNGQIPNMNQGQSGGQQQNQSPMQILQQQSSQQLSQQQTNSFQGQNQSSGYQADQNLCTDMLMTEKYVSGTYDTAIFEFRDPQVRQILNHIQKEEQQHGEAIFNYMQSVGMYNPQ</sequence>
<evidence type="ECO:0000256" key="1">
    <source>
        <dbReference type="SAM" id="MobiDB-lite"/>
    </source>
</evidence>
<organism evidence="2 3">
    <name type="scientific">Capillibacterium thermochitinicola</name>
    <dbReference type="NCBI Taxonomy" id="2699427"/>
    <lineage>
        <taxon>Bacteria</taxon>
        <taxon>Bacillati</taxon>
        <taxon>Bacillota</taxon>
        <taxon>Capillibacterium</taxon>
    </lineage>
</organism>
<keyword evidence="3" id="KW-1185">Reference proteome</keyword>
<comment type="caution">
    <text evidence="2">The sequence shown here is derived from an EMBL/GenBank/DDBJ whole genome shotgun (WGS) entry which is preliminary data.</text>
</comment>
<name>A0A8J6LJ52_9FIRM</name>
<dbReference type="AlphaFoldDB" id="A0A8J6LJ52"/>
<dbReference type="Gene3D" id="1.20.1260.10">
    <property type="match status" value="1"/>
</dbReference>
<feature type="region of interest" description="Disordered" evidence="1">
    <location>
        <begin position="64"/>
        <end position="109"/>
    </location>
</feature>